<accession>A0ABT5F7J0</accession>
<sequence>MEDDELCYTILNDTALKIVNVSKDVIIGKPFKQLAGSLLPQAFVDHVSARYRSCINSKKTIEYIEKVETIRTFWFQTTLYPIADSQGDVSMLVGTATDITELKIVEEKLEKIRNFWKVWLIILCAVCIFLI</sequence>
<evidence type="ECO:0000313" key="2">
    <source>
        <dbReference type="EMBL" id="MDC2887523.1"/>
    </source>
</evidence>
<dbReference type="EMBL" id="JAQOMS010000002">
    <property type="protein sequence ID" value="MDC2887523.1"/>
    <property type="molecule type" value="Genomic_DNA"/>
</dbReference>
<dbReference type="InterPro" id="IPR001610">
    <property type="entry name" value="PAC"/>
</dbReference>
<feature type="domain" description="PAC" evidence="1">
    <location>
        <begin position="59"/>
        <end position="111"/>
    </location>
</feature>
<comment type="caution">
    <text evidence="2">The sequence shown here is derived from an EMBL/GenBank/DDBJ whole genome shotgun (WGS) entry which is preliminary data.</text>
</comment>
<dbReference type="InterPro" id="IPR035965">
    <property type="entry name" value="PAS-like_dom_sf"/>
</dbReference>
<organism evidence="2 3">
    <name type="scientific">Psychrosphaera algicola</name>
    <dbReference type="NCBI Taxonomy" id="3023714"/>
    <lineage>
        <taxon>Bacteria</taxon>
        <taxon>Pseudomonadati</taxon>
        <taxon>Pseudomonadota</taxon>
        <taxon>Gammaproteobacteria</taxon>
        <taxon>Alteromonadales</taxon>
        <taxon>Pseudoalteromonadaceae</taxon>
        <taxon>Psychrosphaera</taxon>
    </lineage>
</organism>
<dbReference type="SMART" id="SM00086">
    <property type="entry name" value="PAC"/>
    <property type="match status" value="1"/>
</dbReference>
<keyword evidence="3" id="KW-1185">Reference proteome</keyword>
<dbReference type="NCBIfam" id="TIGR00229">
    <property type="entry name" value="sensory_box"/>
    <property type="match status" value="1"/>
</dbReference>
<evidence type="ECO:0000313" key="3">
    <source>
        <dbReference type="Proteomes" id="UP001528411"/>
    </source>
</evidence>
<dbReference type="Proteomes" id="UP001528411">
    <property type="component" value="Unassembled WGS sequence"/>
</dbReference>
<dbReference type="SUPFAM" id="SSF55785">
    <property type="entry name" value="PYP-like sensor domain (PAS domain)"/>
    <property type="match status" value="1"/>
</dbReference>
<dbReference type="Gene3D" id="3.30.450.20">
    <property type="entry name" value="PAS domain"/>
    <property type="match status" value="1"/>
</dbReference>
<dbReference type="PROSITE" id="PS50113">
    <property type="entry name" value="PAC"/>
    <property type="match status" value="1"/>
</dbReference>
<gene>
    <name evidence="2" type="ORF">PN838_00065</name>
</gene>
<dbReference type="Pfam" id="PF08448">
    <property type="entry name" value="PAS_4"/>
    <property type="match status" value="1"/>
</dbReference>
<dbReference type="InterPro" id="IPR000700">
    <property type="entry name" value="PAS-assoc_C"/>
</dbReference>
<protein>
    <submittedName>
        <fullName evidence="2">PAS domain-containing protein</fullName>
    </submittedName>
</protein>
<dbReference type="CDD" id="cd00130">
    <property type="entry name" value="PAS"/>
    <property type="match status" value="1"/>
</dbReference>
<dbReference type="InterPro" id="IPR000014">
    <property type="entry name" value="PAS"/>
</dbReference>
<reference evidence="2 3" key="1">
    <citation type="submission" date="2023-01" db="EMBL/GenBank/DDBJ databases">
        <title>Psychrosphaera sp. nov., isolated from marine algae.</title>
        <authorList>
            <person name="Bayburt H."/>
            <person name="Choi B.J."/>
            <person name="Kim J.M."/>
            <person name="Choi D.G."/>
            <person name="Jeon C.O."/>
        </authorList>
    </citation>
    <scope>NUCLEOTIDE SEQUENCE [LARGE SCALE GENOMIC DNA]</scope>
    <source>
        <strain evidence="2 3">G1-22</strain>
    </source>
</reference>
<proteinExistence type="predicted"/>
<evidence type="ECO:0000259" key="1">
    <source>
        <dbReference type="PROSITE" id="PS50113"/>
    </source>
</evidence>
<name>A0ABT5F7J0_9GAMM</name>
<dbReference type="RefSeq" id="WP_272179358.1">
    <property type="nucleotide sequence ID" value="NZ_JAQOMS010000002.1"/>
</dbReference>
<dbReference type="InterPro" id="IPR013656">
    <property type="entry name" value="PAS_4"/>
</dbReference>